<keyword evidence="2" id="KW-1185">Reference proteome</keyword>
<evidence type="ECO:0000313" key="2">
    <source>
        <dbReference type="Proteomes" id="UP000008544"/>
    </source>
</evidence>
<dbReference type="KEGG" id="dau:Daud_1942"/>
<protein>
    <recommendedName>
        <fullName evidence="3">YkgJ family cysteine cluster protein</fullName>
    </recommendedName>
</protein>
<dbReference type="EMBL" id="CP000860">
    <property type="protein sequence ID" value="ACA60434.1"/>
    <property type="molecule type" value="Genomic_DNA"/>
</dbReference>
<reference evidence="2" key="1">
    <citation type="submission" date="2007-10" db="EMBL/GenBank/DDBJ databases">
        <title>Complete sequence of chromosome of Desulforudis audaxviator MP104C.</title>
        <authorList>
            <person name="Copeland A."/>
            <person name="Lucas S."/>
            <person name="Lapidus A."/>
            <person name="Barry K."/>
            <person name="Glavina del Rio T."/>
            <person name="Dalin E."/>
            <person name="Tice H."/>
            <person name="Bruce D."/>
            <person name="Pitluck S."/>
            <person name="Lowry S.R."/>
            <person name="Larimer F."/>
            <person name="Land M.L."/>
            <person name="Hauser L."/>
            <person name="Kyrpides N."/>
            <person name="Ivanova N.N."/>
            <person name="Richardson P."/>
        </authorList>
    </citation>
    <scope>NUCLEOTIDE SEQUENCE [LARGE SCALE GENOMIC DNA]</scope>
    <source>
        <strain evidence="2">MP104C</strain>
    </source>
</reference>
<evidence type="ECO:0008006" key="3">
    <source>
        <dbReference type="Google" id="ProtNLM"/>
    </source>
</evidence>
<dbReference type="OrthoDB" id="277831at2"/>
<dbReference type="AlphaFoldDB" id="B1I621"/>
<organism evidence="1 2">
    <name type="scientific">Desulforudis audaxviator (strain MP104C)</name>
    <dbReference type="NCBI Taxonomy" id="477974"/>
    <lineage>
        <taxon>Bacteria</taxon>
        <taxon>Bacillati</taxon>
        <taxon>Bacillota</taxon>
        <taxon>Clostridia</taxon>
        <taxon>Thermoanaerobacterales</taxon>
        <taxon>Candidatus Desulforudaceae</taxon>
        <taxon>Candidatus Desulforudis</taxon>
    </lineage>
</organism>
<evidence type="ECO:0000313" key="1">
    <source>
        <dbReference type="EMBL" id="ACA60434.1"/>
    </source>
</evidence>
<reference evidence="1 2" key="2">
    <citation type="journal article" date="2008" name="Science">
        <title>Environmental genomics reveals a single-species ecosystem deep within Earth.</title>
        <authorList>
            <person name="Chivian D."/>
            <person name="Brodie E.L."/>
            <person name="Alm E.J."/>
            <person name="Culley D.E."/>
            <person name="Dehal P.S."/>
            <person name="Desantis T.Z."/>
            <person name="Gihring T.M."/>
            <person name="Lapidus A."/>
            <person name="Lin L.H."/>
            <person name="Lowry S.R."/>
            <person name="Moser D.P."/>
            <person name="Richardson P.M."/>
            <person name="Southam G."/>
            <person name="Wanger G."/>
            <person name="Pratt L.M."/>
            <person name="Andersen G.L."/>
            <person name="Hazen T.C."/>
            <person name="Brockman F.J."/>
            <person name="Arkin A.P."/>
            <person name="Onstott T.C."/>
        </authorList>
    </citation>
    <scope>NUCLEOTIDE SEQUENCE [LARGE SCALE GENOMIC DNA]</scope>
    <source>
        <strain evidence="1 2">MP104C</strain>
    </source>
</reference>
<dbReference type="HOGENOM" id="CLU_1188407_0_0_9"/>
<dbReference type="InterPro" id="IPR005358">
    <property type="entry name" value="Puta_zinc/iron-chelating_dom"/>
</dbReference>
<dbReference type="STRING" id="477974.Daud_1942"/>
<dbReference type="eggNOG" id="COG0727">
    <property type="taxonomic scope" value="Bacteria"/>
</dbReference>
<gene>
    <name evidence="1" type="ordered locus">Daud_1942</name>
</gene>
<dbReference type="Proteomes" id="UP000008544">
    <property type="component" value="Chromosome"/>
</dbReference>
<dbReference type="Pfam" id="PF03692">
    <property type="entry name" value="CxxCxxCC"/>
    <property type="match status" value="1"/>
</dbReference>
<name>B1I621_DESAP</name>
<accession>B1I621</accession>
<sequence length="233" mass="25442">MNQNAPENKVAVIMRRIRGKTGYDVAVRDPAATVEDYLAALDRAILELPLDRGRAPGRRSCAGCDRCCAERLPLTWIDYLNLKAAVDPEAGLADFLAAHAHVLVDGPVVDIILAGGGGGCCLLDPENRTCRAYHARPLVCRTFICCPSTIRARRLRAVLTNRGEDELVRQWLLDARRRGKPPLIHEGYAPRPRMGDWPPTPFAGCSSYREVPLKAVCPPGLWSALTAGSTVAH</sequence>
<proteinExistence type="predicted"/>